<feature type="compositionally biased region" description="Basic residues" evidence="1">
    <location>
        <begin position="68"/>
        <end position="88"/>
    </location>
</feature>
<protein>
    <submittedName>
        <fullName evidence="2">Uncharacterized protein</fullName>
    </submittedName>
</protein>
<sequence length="157" mass="16866">GGHRRLAGSLAAGANLEERAVALPAGEPRARARHRGAGRRRRRVRPAAGGVPAGRADGGAGPGDAPGRRRRPRLGSRHRPGAARRQGHGVRGESIPLGEVRRRGRGPRQPRRAARLRGLAGRRRGSERPPPPRPRRGGFLGRLARRRFGGADDRLLV</sequence>
<feature type="compositionally biased region" description="Basic residues" evidence="1">
    <location>
        <begin position="102"/>
        <end position="125"/>
    </location>
</feature>
<evidence type="ECO:0000313" key="2">
    <source>
        <dbReference type="EMBL" id="CAA9210518.1"/>
    </source>
</evidence>
<evidence type="ECO:0000256" key="1">
    <source>
        <dbReference type="SAM" id="MobiDB-lite"/>
    </source>
</evidence>
<proteinExistence type="predicted"/>
<gene>
    <name evidence="2" type="ORF">AVDCRST_MAG08-85</name>
</gene>
<feature type="non-terminal residue" evidence="2">
    <location>
        <position position="1"/>
    </location>
</feature>
<accession>A0A6J4H1L4</accession>
<dbReference type="EMBL" id="CADCTG010000011">
    <property type="protein sequence ID" value="CAA9210518.1"/>
    <property type="molecule type" value="Genomic_DNA"/>
</dbReference>
<reference evidence="2" key="1">
    <citation type="submission" date="2020-02" db="EMBL/GenBank/DDBJ databases">
        <authorList>
            <person name="Meier V. D."/>
        </authorList>
    </citation>
    <scope>NUCLEOTIDE SEQUENCE</scope>
    <source>
        <strain evidence="2">AVDCRST_MAG08</strain>
    </source>
</reference>
<feature type="compositionally biased region" description="Low complexity" evidence="1">
    <location>
        <begin position="46"/>
        <end position="55"/>
    </location>
</feature>
<organism evidence="2">
    <name type="scientific">uncultured Acetobacteraceae bacterium</name>
    <dbReference type="NCBI Taxonomy" id="169975"/>
    <lineage>
        <taxon>Bacteria</taxon>
        <taxon>Pseudomonadati</taxon>
        <taxon>Pseudomonadota</taxon>
        <taxon>Alphaproteobacteria</taxon>
        <taxon>Acetobacterales</taxon>
        <taxon>Acetobacteraceae</taxon>
        <taxon>environmental samples</taxon>
    </lineage>
</organism>
<feature type="compositionally biased region" description="Basic residues" evidence="1">
    <location>
        <begin position="31"/>
        <end position="45"/>
    </location>
</feature>
<name>A0A6J4H1L4_9PROT</name>
<dbReference type="AlphaFoldDB" id="A0A6J4H1L4"/>
<feature type="non-terminal residue" evidence="2">
    <location>
        <position position="157"/>
    </location>
</feature>
<feature type="region of interest" description="Disordered" evidence="1">
    <location>
        <begin position="1"/>
        <end position="145"/>
    </location>
</feature>